<feature type="transmembrane region" description="Helical" evidence="1">
    <location>
        <begin position="194"/>
        <end position="215"/>
    </location>
</feature>
<organism evidence="3">
    <name type="scientific">Caulobacter sp. 602-2</name>
    <dbReference type="NCBI Taxonomy" id="2710887"/>
    <lineage>
        <taxon>Bacteria</taxon>
        <taxon>Pseudomonadati</taxon>
        <taxon>Pseudomonadota</taxon>
        <taxon>Alphaproteobacteria</taxon>
        <taxon>Caulobacterales</taxon>
        <taxon>Caulobacteraceae</taxon>
        <taxon>Caulobacter</taxon>
    </lineage>
</organism>
<keyword evidence="3" id="KW-0645">Protease</keyword>
<accession>A0A6G4R106</accession>
<feature type="transmembrane region" description="Helical" evidence="1">
    <location>
        <begin position="21"/>
        <end position="41"/>
    </location>
</feature>
<feature type="domain" description="CAAX prenyl protease 2/Lysostaphin resistance protein A-like" evidence="2">
    <location>
        <begin position="141"/>
        <end position="230"/>
    </location>
</feature>
<dbReference type="AlphaFoldDB" id="A0A6G4R106"/>
<dbReference type="Pfam" id="PF02517">
    <property type="entry name" value="Rce1-like"/>
    <property type="match status" value="1"/>
</dbReference>
<keyword evidence="3" id="KW-0378">Hydrolase</keyword>
<dbReference type="GO" id="GO:0080120">
    <property type="term" value="P:CAAX-box protein maturation"/>
    <property type="evidence" value="ECO:0007669"/>
    <property type="project" value="UniProtKB-ARBA"/>
</dbReference>
<name>A0A6G4R106_9CAUL</name>
<evidence type="ECO:0000256" key="1">
    <source>
        <dbReference type="SAM" id="Phobius"/>
    </source>
</evidence>
<protein>
    <submittedName>
        <fullName evidence="3">CPBP family intramembrane metalloprotease</fullName>
    </submittedName>
</protein>
<gene>
    <name evidence="3" type="ORF">G5B46_17820</name>
</gene>
<proteinExistence type="predicted"/>
<dbReference type="PROSITE" id="PS51257">
    <property type="entry name" value="PROKAR_LIPOPROTEIN"/>
    <property type="match status" value="1"/>
</dbReference>
<dbReference type="GO" id="GO:0006508">
    <property type="term" value="P:proteolysis"/>
    <property type="evidence" value="ECO:0007669"/>
    <property type="project" value="UniProtKB-KW"/>
</dbReference>
<keyword evidence="1" id="KW-0812">Transmembrane</keyword>
<feature type="transmembrane region" description="Helical" evidence="1">
    <location>
        <begin position="53"/>
        <end position="74"/>
    </location>
</feature>
<dbReference type="GO" id="GO:0004175">
    <property type="term" value="F:endopeptidase activity"/>
    <property type="evidence" value="ECO:0007669"/>
    <property type="project" value="UniProtKB-ARBA"/>
</dbReference>
<evidence type="ECO:0000313" key="3">
    <source>
        <dbReference type="EMBL" id="NGM51472.1"/>
    </source>
</evidence>
<dbReference type="GO" id="GO:0008237">
    <property type="term" value="F:metallopeptidase activity"/>
    <property type="evidence" value="ECO:0007669"/>
    <property type="project" value="UniProtKB-KW"/>
</dbReference>
<keyword evidence="1" id="KW-1133">Transmembrane helix</keyword>
<evidence type="ECO:0000259" key="2">
    <source>
        <dbReference type="Pfam" id="PF02517"/>
    </source>
</evidence>
<sequence>MATRPVRDFPYYRGEPVALSGLGWALALGGCVAGFAALIQVPRGEVGQPLGLAGPLLFVGLQLVGLALAAGRGWTALFPRPTARDLLLGLAFMPLALLASGLAAFFYGMAGAAHANPATEIVVQLPAAQRAVFLAGTAPQLLGEELVTILPFLAILTLCHRRLGLPRGAAIAIAWVISAMIFGALHLSTYGWNIVQVLLLIGVARLVLTIPYLLTRSVWASFTAHICLDWSIFAFVLLQGARG</sequence>
<comment type="caution">
    <text evidence="3">The sequence shown here is derived from an EMBL/GenBank/DDBJ whole genome shotgun (WGS) entry which is preliminary data.</text>
</comment>
<feature type="transmembrane region" description="Helical" evidence="1">
    <location>
        <begin position="222"/>
        <end position="241"/>
    </location>
</feature>
<feature type="transmembrane region" description="Helical" evidence="1">
    <location>
        <begin position="168"/>
        <end position="188"/>
    </location>
</feature>
<dbReference type="InterPro" id="IPR003675">
    <property type="entry name" value="Rce1/LyrA-like_dom"/>
</dbReference>
<reference evidence="3" key="1">
    <citation type="submission" date="2020-02" db="EMBL/GenBank/DDBJ databases">
        <authorList>
            <person name="Gao J."/>
            <person name="Sun J."/>
        </authorList>
    </citation>
    <scope>NUCLEOTIDE SEQUENCE</scope>
    <source>
        <strain evidence="3">602-2</strain>
    </source>
</reference>
<feature type="transmembrane region" description="Helical" evidence="1">
    <location>
        <begin position="86"/>
        <end position="110"/>
    </location>
</feature>
<dbReference type="EMBL" id="JAAKGT010000009">
    <property type="protein sequence ID" value="NGM51472.1"/>
    <property type="molecule type" value="Genomic_DNA"/>
</dbReference>
<dbReference type="RefSeq" id="WP_165260945.1">
    <property type="nucleotide sequence ID" value="NZ_JAAKGT010000009.1"/>
</dbReference>
<keyword evidence="1" id="KW-0472">Membrane</keyword>
<keyword evidence="3" id="KW-0482">Metalloprotease</keyword>